<dbReference type="Gene3D" id="3.40.1520.20">
    <property type="match status" value="1"/>
</dbReference>
<reference evidence="3 4" key="1">
    <citation type="submission" date="2020-04" db="EMBL/GenBank/DDBJ databases">
        <title>Ferrimonas sp. S7 isolated from sea water.</title>
        <authorList>
            <person name="Bae S.S."/>
            <person name="Baek K."/>
        </authorList>
    </citation>
    <scope>NUCLEOTIDE SEQUENCE [LARGE SCALE GENOMIC DNA]</scope>
    <source>
        <strain evidence="3 4">S7</strain>
    </source>
</reference>
<evidence type="ECO:0000259" key="2">
    <source>
        <dbReference type="PROSITE" id="PS50914"/>
    </source>
</evidence>
<evidence type="ECO:0000313" key="4">
    <source>
        <dbReference type="Proteomes" id="UP000501602"/>
    </source>
</evidence>
<evidence type="ECO:0000256" key="1">
    <source>
        <dbReference type="ARBA" id="ARBA00022729"/>
    </source>
</evidence>
<protein>
    <submittedName>
        <fullName evidence="3">Divisome-associated lipoprotein YraP</fullName>
    </submittedName>
</protein>
<feature type="domain" description="BON" evidence="2">
    <location>
        <begin position="43"/>
        <end position="112"/>
    </location>
</feature>
<dbReference type="EMBL" id="CP051180">
    <property type="protein sequence ID" value="QIZ78518.1"/>
    <property type="molecule type" value="Genomic_DNA"/>
</dbReference>
<dbReference type="InterPro" id="IPR051686">
    <property type="entry name" value="Lipoprotein_DolP"/>
</dbReference>
<dbReference type="KEGG" id="fes:HER31_17415"/>
<dbReference type="NCBIfam" id="NF008247">
    <property type="entry name" value="PRK11023.1"/>
    <property type="match status" value="1"/>
</dbReference>
<dbReference type="PROSITE" id="PS50914">
    <property type="entry name" value="BON"/>
    <property type="match status" value="2"/>
</dbReference>
<sequence>MTRIILACLLVSQLAGCAGALLVGTVGTAVMVNDRRSMGSQIDDNTIEVEIMAALAKHEDLSNQTRISAVSMNQQVLLVGQVPNQMLHDKALKAIREINGIERLHDQLRTGNPLGFTSRSNDSWITTKVKSRMVSDDDLSAIRIKVVTENKEVFLLGVVSQAEAAAAVEVARNTDGVNKVVKVFEYQ</sequence>
<dbReference type="PANTHER" id="PTHR34606:SF4">
    <property type="entry name" value="OUTER MEMBRANE LIPOPROTEIN DOLP"/>
    <property type="match status" value="1"/>
</dbReference>
<keyword evidence="3" id="KW-0449">Lipoprotein</keyword>
<keyword evidence="1" id="KW-0732">Signal</keyword>
<dbReference type="AlphaFoldDB" id="A0A6H1UI65"/>
<proteinExistence type="predicted"/>
<dbReference type="RefSeq" id="WP_168662556.1">
    <property type="nucleotide sequence ID" value="NZ_CP051180.1"/>
</dbReference>
<dbReference type="InterPro" id="IPR014004">
    <property type="entry name" value="Transpt-assoc_nodulatn_dom_bac"/>
</dbReference>
<keyword evidence="4" id="KW-1185">Reference proteome</keyword>
<evidence type="ECO:0000313" key="3">
    <source>
        <dbReference type="EMBL" id="QIZ78518.1"/>
    </source>
</evidence>
<dbReference type="Pfam" id="PF04972">
    <property type="entry name" value="BON"/>
    <property type="match status" value="2"/>
</dbReference>
<accession>A0A6H1UI65</accession>
<organism evidence="3 4">
    <name type="scientific">Ferrimonas lipolytica</name>
    <dbReference type="NCBI Taxonomy" id="2724191"/>
    <lineage>
        <taxon>Bacteria</taxon>
        <taxon>Pseudomonadati</taxon>
        <taxon>Pseudomonadota</taxon>
        <taxon>Gammaproteobacteria</taxon>
        <taxon>Alteromonadales</taxon>
        <taxon>Ferrimonadaceae</taxon>
        <taxon>Ferrimonas</taxon>
    </lineage>
</organism>
<dbReference type="InterPro" id="IPR007055">
    <property type="entry name" value="BON_dom"/>
</dbReference>
<dbReference type="PANTHER" id="PTHR34606">
    <property type="entry name" value="BON DOMAIN-CONTAINING PROTEIN"/>
    <property type="match status" value="1"/>
</dbReference>
<name>A0A6H1UI65_9GAMM</name>
<feature type="domain" description="BON" evidence="2">
    <location>
        <begin position="121"/>
        <end position="187"/>
    </location>
</feature>
<gene>
    <name evidence="3" type="primary">yraP</name>
    <name evidence="3" type="ORF">HER31_17415</name>
</gene>
<dbReference type="Proteomes" id="UP000501602">
    <property type="component" value="Chromosome"/>
</dbReference>
<dbReference type="SMART" id="SM00749">
    <property type="entry name" value="BON"/>
    <property type="match status" value="2"/>
</dbReference>